<name>A0A445BXF3_ARAHY</name>
<evidence type="ECO:0000313" key="2">
    <source>
        <dbReference type="Proteomes" id="UP000289738"/>
    </source>
</evidence>
<reference evidence="1 2" key="1">
    <citation type="submission" date="2019-01" db="EMBL/GenBank/DDBJ databases">
        <title>Sequencing of cultivated peanut Arachis hypogaea provides insights into genome evolution and oil improvement.</title>
        <authorList>
            <person name="Chen X."/>
        </authorList>
    </citation>
    <scope>NUCLEOTIDE SEQUENCE [LARGE SCALE GENOMIC DNA]</scope>
    <source>
        <strain evidence="2">cv. Fuhuasheng</strain>
        <tissue evidence="1">Leaves</tissue>
    </source>
</reference>
<organism evidence="1 2">
    <name type="scientific">Arachis hypogaea</name>
    <name type="common">Peanut</name>
    <dbReference type="NCBI Taxonomy" id="3818"/>
    <lineage>
        <taxon>Eukaryota</taxon>
        <taxon>Viridiplantae</taxon>
        <taxon>Streptophyta</taxon>
        <taxon>Embryophyta</taxon>
        <taxon>Tracheophyta</taxon>
        <taxon>Spermatophyta</taxon>
        <taxon>Magnoliopsida</taxon>
        <taxon>eudicotyledons</taxon>
        <taxon>Gunneridae</taxon>
        <taxon>Pentapetalae</taxon>
        <taxon>rosids</taxon>
        <taxon>fabids</taxon>
        <taxon>Fabales</taxon>
        <taxon>Fabaceae</taxon>
        <taxon>Papilionoideae</taxon>
        <taxon>50 kb inversion clade</taxon>
        <taxon>dalbergioids sensu lato</taxon>
        <taxon>Dalbergieae</taxon>
        <taxon>Pterocarpus clade</taxon>
        <taxon>Arachis</taxon>
    </lineage>
</organism>
<gene>
    <name evidence="1" type="ORF">Ahy_A08g039834</name>
</gene>
<accession>A0A445BXF3</accession>
<protein>
    <submittedName>
        <fullName evidence="1">Uncharacterized protein</fullName>
    </submittedName>
</protein>
<evidence type="ECO:0000313" key="1">
    <source>
        <dbReference type="EMBL" id="RYR43415.1"/>
    </source>
</evidence>
<comment type="caution">
    <text evidence="1">The sequence shown here is derived from an EMBL/GenBank/DDBJ whole genome shotgun (WGS) entry which is preliminary data.</text>
</comment>
<proteinExistence type="predicted"/>
<dbReference type="EMBL" id="SDMP01000008">
    <property type="protein sequence ID" value="RYR43415.1"/>
    <property type="molecule type" value="Genomic_DNA"/>
</dbReference>
<dbReference type="Proteomes" id="UP000289738">
    <property type="component" value="Chromosome A08"/>
</dbReference>
<sequence>MAVYRQQVEESHHDLVNLLIQQMTIILNPMMAYHESKFQRLSRQVEHIARIVDYEEDERHNARRNNEGFGNIVQNEYNVFDRENPYNARSRCYVSLPESEVVKIATMGLGFYMRRKLLNVHIPDLAHLAEKGCISVSTV</sequence>
<dbReference type="AlphaFoldDB" id="A0A445BXF3"/>
<keyword evidence="2" id="KW-1185">Reference proteome</keyword>